<evidence type="ECO:0000313" key="1">
    <source>
        <dbReference type="EMBL" id="CAI2380123.1"/>
    </source>
</evidence>
<keyword evidence="2" id="KW-1185">Reference proteome</keyword>
<dbReference type="AlphaFoldDB" id="A0AAD2D5E4"/>
<organism evidence="1 2">
    <name type="scientific">Euplotes crassus</name>
    <dbReference type="NCBI Taxonomy" id="5936"/>
    <lineage>
        <taxon>Eukaryota</taxon>
        <taxon>Sar</taxon>
        <taxon>Alveolata</taxon>
        <taxon>Ciliophora</taxon>
        <taxon>Intramacronucleata</taxon>
        <taxon>Spirotrichea</taxon>
        <taxon>Hypotrichia</taxon>
        <taxon>Euplotida</taxon>
        <taxon>Euplotidae</taxon>
        <taxon>Moneuplotes</taxon>
    </lineage>
</organism>
<reference evidence="1" key="1">
    <citation type="submission" date="2023-07" db="EMBL/GenBank/DDBJ databases">
        <authorList>
            <consortium name="AG Swart"/>
            <person name="Singh M."/>
            <person name="Singh A."/>
            <person name="Seah K."/>
            <person name="Emmerich C."/>
        </authorList>
    </citation>
    <scope>NUCLEOTIDE SEQUENCE</scope>
    <source>
        <strain evidence="1">DP1</strain>
    </source>
</reference>
<evidence type="ECO:0000313" key="2">
    <source>
        <dbReference type="Proteomes" id="UP001295684"/>
    </source>
</evidence>
<name>A0AAD2D5E4_EUPCR</name>
<accession>A0AAD2D5E4</accession>
<comment type="caution">
    <text evidence="1">The sequence shown here is derived from an EMBL/GenBank/DDBJ whole genome shotgun (WGS) entry which is preliminary data.</text>
</comment>
<proteinExistence type="predicted"/>
<dbReference type="Proteomes" id="UP001295684">
    <property type="component" value="Unassembled WGS sequence"/>
</dbReference>
<protein>
    <submittedName>
        <fullName evidence="1">Uncharacterized protein</fullName>
    </submittedName>
</protein>
<sequence length="142" mass="16881">MPKRRGSTCAECVGVLERMWCIRLNFIKANSESSLELIRIFIKWICTIIKARRLLQRNRTNSRILCRDERILDKCELIHRRLLEKLSTKMELSKYCNGRFFSPQRLQRKIMSPVNMNRALRSPKAHKFQATKYLPELSIQSI</sequence>
<gene>
    <name evidence="1" type="ORF">ECRASSUSDP1_LOCUS21551</name>
</gene>
<dbReference type="EMBL" id="CAMPGE010022038">
    <property type="protein sequence ID" value="CAI2380123.1"/>
    <property type="molecule type" value="Genomic_DNA"/>
</dbReference>